<dbReference type="Pfam" id="PF08448">
    <property type="entry name" value="PAS_4"/>
    <property type="match status" value="1"/>
</dbReference>
<keyword evidence="13" id="KW-1185">Reference proteome</keyword>
<dbReference type="FunFam" id="3.30.450.20:FF:000185">
    <property type="entry name" value="Sensory transduction histidine kinase"/>
    <property type="match status" value="1"/>
</dbReference>
<evidence type="ECO:0000256" key="2">
    <source>
        <dbReference type="ARBA" id="ARBA00006402"/>
    </source>
</evidence>
<dbReference type="NCBIfam" id="TIGR00229">
    <property type="entry name" value="sensory_box"/>
    <property type="match status" value="1"/>
</dbReference>
<dbReference type="KEGG" id="gvi:gll1493"/>
<dbReference type="CDD" id="cd00130">
    <property type="entry name" value="PAS"/>
    <property type="match status" value="1"/>
</dbReference>
<evidence type="ECO:0000313" key="12">
    <source>
        <dbReference type="EMBL" id="BAC89434.1"/>
    </source>
</evidence>
<dbReference type="PROSITE" id="PS50109">
    <property type="entry name" value="HIS_KIN"/>
    <property type="match status" value="1"/>
</dbReference>
<dbReference type="Gene3D" id="3.30.450.40">
    <property type="match status" value="1"/>
</dbReference>
<dbReference type="SMART" id="SM00387">
    <property type="entry name" value="HATPase_c"/>
    <property type="match status" value="1"/>
</dbReference>
<protein>
    <recommendedName>
        <fullName evidence="8">Circadian input-output histidine kinase CikA</fullName>
        <ecNumber evidence="3">2.7.13.3</ecNumber>
    </recommendedName>
</protein>
<evidence type="ECO:0000256" key="6">
    <source>
        <dbReference type="ARBA" id="ARBA00022777"/>
    </source>
</evidence>
<dbReference type="RefSeq" id="WP_011141493.1">
    <property type="nucleotide sequence ID" value="NC_005125.1"/>
</dbReference>
<dbReference type="SMART" id="SM00065">
    <property type="entry name" value="GAF"/>
    <property type="match status" value="1"/>
</dbReference>
<dbReference type="OrthoDB" id="516853at2"/>
<dbReference type="PANTHER" id="PTHR43547:SF2">
    <property type="entry name" value="HYBRID SIGNAL TRANSDUCTION HISTIDINE KINASE C"/>
    <property type="match status" value="1"/>
</dbReference>
<dbReference type="InterPro" id="IPR004358">
    <property type="entry name" value="Sig_transdc_His_kin-like_C"/>
</dbReference>
<feature type="domain" description="PAC" evidence="11">
    <location>
        <begin position="120"/>
        <end position="171"/>
    </location>
</feature>
<evidence type="ECO:0000256" key="9">
    <source>
        <dbReference type="SAM" id="Coils"/>
    </source>
</evidence>
<dbReference type="Gene3D" id="3.30.450.20">
    <property type="entry name" value="PAS domain"/>
    <property type="match status" value="1"/>
</dbReference>
<dbReference type="InterPro" id="IPR003594">
    <property type="entry name" value="HATPase_dom"/>
</dbReference>
<keyword evidence="9" id="KW-0175">Coiled coil</keyword>
<dbReference type="InterPro" id="IPR000700">
    <property type="entry name" value="PAS-assoc_C"/>
</dbReference>
<keyword evidence="6 12" id="KW-0418">Kinase</keyword>
<dbReference type="InterPro" id="IPR003018">
    <property type="entry name" value="GAF"/>
</dbReference>
<dbReference type="STRING" id="251221.gene:10758982"/>
<dbReference type="FunFam" id="3.30.565.10:FF:000010">
    <property type="entry name" value="Sensor histidine kinase RcsC"/>
    <property type="match status" value="1"/>
</dbReference>
<dbReference type="GO" id="GO:0000155">
    <property type="term" value="F:phosphorelay sensor kinase activity"/>
    <property type="evidence" value="ECO:0000318"/>
    <property type="project" value="GO_Central"/>
</dbReference>
<dbReference type="AlphaFoldDB" id="Q7NKI4"/>
<dbReference type="InterPro" id="IPR035965">
    <property type="entry name" value="PAS-like_dom_sf"/>
</dbReference>
<keyword evidence="4" id="KW-0597">Phosphoprotein</keyword>
<dbReference type="InterPro" id="IPR005467">
    <property type="entry name" value="His_kinase_dom"/>
</dbReference>
<dbReference type="SMART" id="SM00091">
    <property type="entry name" value="PAS"/>
    <property type="match status" value="1"/>
</dbReference>
<dbReference type="SMART" id="SM00388">
    <property type="entry name" value="HisKA"/>
    <property type="match status" value="1"/>
</dbReference>
<feature type="coiled-coil region" evidence="9">
    <location>
        <begin position="7"/>
        <end position="41"/>
    </location>
</feature>
<dbReference type="PhylomeDB" id="Q7NKI4"/>
<dbReference type="Pfam" id="PF00512">
    <property type="entry name" value="HisKA"/>
    <property type="match status" value="1"/>
</dbReference>
<keyword evidence="5" id="KW-0808">Transferase</keyword>
<dbReference type="InterPro" id="IPR013656">
    <property type="entry name" value="PAS_4"/>
</dbReference>
<evidence type="ECO:0000256" key="4">
    <source>
        <dbReference type="ARBA" id="ARBA00022553"/>
    </source>
</evidence>
<reference evidence="12 13" key="1">
    <citation type="journal article" date="2003" name="DNA Res.">
        <title>Complete genome structure of Gloeobacter violaceus PCC 7421, a cyanobacterium that lacks thylakoids.</title>
        <authorList>
            <person name="Nakamura Y."/>
            <person name="Kaneko T."/>
            <person name="Sato S."/>
            <person name="Mimuro M."/>
            <person name="Miyashita H."/>
            <person name="Tsuchiya T."/>
            <person name="Sasamoto S."/>
            <person name="Watanabe A."/>
            <person name="Kawashima K."/>
            <person name="Kishida Y."/>
            <person name="Kiyokawa C."/>
            <person name="Kohara M."/>
            <person name="Matsumoto M."/>
            <person name="Matsuno A."/>
            <person name="Nakazaki N."/>
            <person name="Shimpo S."/>
            <person name="Takeuchi C."/>
            <person name="Yamada M."/>
            <person name="Tabata S."/>
        </authorList>
    </citation>
    <scope>NUCLEOTIDE SEQUENCE [LARGE SCALE GENOMIC DNA]</scope>
    <source>
        <strain evidence="13">ATCC 29082 / PCC 7421</strain>
    </source>
</reference>
<dbReference type="SUPFAM" id="SSF55781">
    <property type="entry name" value="GAF domain-like"/>
    <property type="match status" value="1"/>
</dbReference>
<dbReference type="SUPFAM" id="SSF55785">
    <property type="entry name" value="PYP-like sensor domain (PAS domain)"/>
    <property type="match status" value="1"/>
</dbReference>
<dbReference type="InterPro" id="IPR003661">
    <property type="entry name" value="HisK_dim/P_dom"/>
</dbReference>
<proteinExistence type="inferred from homology"/>
<evidence type="ECO:0000259" key="10">
    <source>
        <dbReference type="PROSITE" id="PS50109"/>
    </source>
</evidence>
<dbReference type="Pfam" id="PF02518">
    <property type="entry name" value="HATPase_c"/>
    <property type="match status" value="1"/>
</dbReference>
<gene>
    <name evidence="12" type="ordered locus">gll1493</name>
</gene>
<dbReference type="PRINTS" id="PR00344">
    <property type="entry name" value="BCTRLSENSOR"/>
</dbReference>
<evidence type="ECO:0000256" key="8">
    <source>
        <dbReference type="ARBA" id="ARBA00074306"/>
    </source>
</evidence>
<accession>Q7NKI4</accession>
<comment type="similarity">
    <text evidence="2">In the N-terminal section; belongs to the phytochrome family.</text>
</comment>
<dbReference type="SUPFAM" id="SSF47384">
    <property type="entry name" value="Homodimeric domain of signal transducing histidine kinase"/>
    <property type="match status" value="1"/>
</dbReference>
<dbReference type="Gene3D" id="1.10.287.130">
    <property type="match status" value="1"/>
</dbReference>
<evidence type="ECO:0000256" key="5">
    <source>
        <dbReference type="ARBA" id="ARBA00022679"/>
    </source>
</evidence>
<dbReference type="EC" id="2.7.13.3" evidence="3"/>
<dbReference type="Pfam" id="PF13185">
    <property type="entry name" value="GAF_2"/>
    <property type="match status" value="1"/>
</dbReference>
<feature type="domain" description="Histidine kinase" evidence="10">
    <location>
        <begin position="384"/>
        <end position="602"/>
    </location>
</feature>
<dbReference type="FunFam" id="1.10.287.130:FF:000001">
    <property type="entry name" value="Two-component sensor histidine kinase"/>
    <property type="match status" value="1"/>
</dbReference>
<dbReference type="InterPro" id="IPR029016">
    <property type="entry name" value="GAF-like_dom_sf"/>
</dbReference>
<dbReference type="PROSITE" id="PS50113">
    <property type="entry name" value="PAC"/>
    <property type="match status" value="1"/>
</dbReference>
<organism evidence="12 13">
    <name type="scientific">Gloeobacter violaceus (strain ATCC 29082 / PCC 7421)</name>
    <dbReference type="NCBI Taxonomy" id="251221"/>
    <lineage>
        <taxon>Bacteria</taxon>
        <taxon>Bacillati</taxon>
        <taxon>Cyanobacteriota</taxon>
        <taxon>Cyanophyceae</taxon>
        <taxon>Gloeobacterales</taxon>
        <taxon>Gloeobacteraceae</taxon>
        <taxon>Gloeobacter</taxon>
    </lineage>
</organism>
<dbReference type="PANTHER" id="PTHR43547">
    <property type="entry name" value="TWO-COMPONENT HISTIDINE KINASE"/>
    <property type="match status" value="1"/>
</dbReference>
<reference evidence="12 13" key="2">
    <citation type="journal article" date="2003" name="DNA Res.">
        <title>Complete genome structure of Gloeobacter violaceus PCC 7421, a cyanobacterium that lacks thylakoids (supplement).</title>
        <authorList>
            <person name="Nakamura Y."/>
            <person name="Kaneko T."/>
            <person name="Sato S."/>
            <person name="Mimuro M."/>
            <person name="Miyashita H."/>
            <person name="Tsuchiya T."/>
            <person name="Sasamoto S."/>
            <person name="Watanabe A."/>
            <person name="Kawashima K."/>
            <person name="Kishida Y."/>
            <person name="Kiyokawa C."/>
            <person name="Kohara M."/>
            <person name="Matsumoto M."/>
            <person name="Matsuno A."/>
            <person name="Nakazaki N."/>
            <person name="Shimpo S."/>
            <person name="Takeuchi C."/>
            <person name="Yamada M."/>
            <person name="Tabata S."/>
        </authorList>
    </citation>
    <scope>NUCLEOTIDE SEQUENCE [LARGE SCALE GENOMIC DNA]</scope>
    <source>
        <strain evidence="13">ATCC 29082 / PCC 7421</strain>
    </source>
</reference>
<dbReference type="FunFam" id="3.30.450.40:FF:000035">
    <property type="entry name" value="PAS sensor protein"/>
    <property type="match status" value="1"/>
</dbReference>
<dbReference type="InParanoid" id="Q7NKI4"/>
<keyword evidence="7" id="KW-0902">Two-component regulatory system</keyword>
<dbReference type="InterPro" id="IPR036097">
    <property type="entry name" value="HisK_dim/P_sf"/>
</dbReference>
<dbReference type="Proteomes" id="UP000000557">
    <property type="component" value="Chromosome"/>
</dbReference>
<dbReference type="eggNOG" id="COG2205">
    <property type="taxonomic scope" value="Bacteria"/>
</dbReference>
<dbReference type="SUPFAM" id="SSF55874">
    <property type="entry name" value="ATPase domain of HSP90 chaperone/DNA topoisomerase II/histidine kinase"/>
    <property type="match status" value="1"/>
</dbReference>
<dbReference type="InterPro" id="IPR000014">
    <property type="entry name" value="PAS"/>
</dbReference>
<evidence type="ECO:0000313" key="13">
    <source>
        <dbReference type="Proteomes" id="UP000000557"/>
    </source>
</evidence>
<dbReference type="Gene3D" id="3.30.565.10">
    <property type="entry name" value="Histidine kinase-like ATPase, C-terminal domain"/>
    <property type="match status" value="1"/>
</dbReference>
<dbReference type="EMBL" id="BA000045">
    <property type="protein sequence ID" value="BAC89434.1"/>
    <property type="molecule type" value="Genomic_DNA"/>
</dbReference>
<sequence>MTEISNSLRAEKDMQAARKRIAQLEETCRQLQSDLARTNGKASVQVTGVLEESWRSLVQYVPDTIAAVDRRGCILFANRALSGLCLERMIGQNLGDYLLPEHAERMGEVFARVTATGEAESCEVAAPDDHGRVFWYRASVGPVAHQGQLTSLIAVFSDITERKRSEEAFAALLQREQGLHRAIEHSERRHRFLARASVVLSSSLDAETTFADLARLVVPQVADGFAVDLVEPDGALRCLVLARADAEKVGWARRLREREPSDPAAAWGSAQVIRTGCPQLYSAFSEALLSACAGSPEHLELLRGGSYRSAMVVPLVARGQTLGTLTFVLAESDRRYGPSDLSLAEDLAGRAALAFDNARLYAAEQRERNRAEVANRAKDEFLATVSHELRTPLNSILGFTQLLRRHAGDPERLAVALDAIERNAKAQARLTEDLLDVSRIITGKLKLTIQPVRVNALVDAAIETMRTAAEAKNIALSAIYPEAPCTLQADSNRLQQVIWNLLSNAIKFTPVGGRIRVSVERRAGQVHIAVADSGMGIAAEFLPFVFDRFRQADSSSTRTFGGLGLGLAIVRHLVELHGGSVEAHSAGPNQGATFVVSLPLAP</sequence>
<evidence type="ECO:0000259" key="11">
    <source>
        <dbReference type="PROSITE" id="PS50113"/>
    </source>
</evidence>
<dbReference type="EnsemblBacteria" id="BAC89434">
    <property type="protein sequence ID" value="BAC89434"/>
    <property type="gene ID" value="BAC89434"/>
</dbReference>
<dbReference type="InterPro" id="IPR036890">
    <property type="entry name" value="HATPase_C_sf"/>
</dbReference>
<evidence type="ECO:0000256" key="3">
    <source>
        <dbReference type="ARBA" id="ARBA00012438"/>
    </source>
</evidence>
<comment type="catalytic activity">
    <reaction evidence="1">
        <text>ATP + protein L-histidine = ADP + protein N-phospho-L-histidine.</text>
        <dbReference type="EC" id="2.7.13.3"/>
    </reaction>
</comment>
<name>Q7NKI4_GLOVI</name>
<evidence type="ECO:0000256" key="1">
    <source>
        <dbReference type="ARBA" id="ARBA00000085"/>
    </source>
</evidence>
<evidence type="ECO:0000256" key="7">
    <source>
        <dbReference type="ARBA" id="ARBA00023012"/>
    </source>
</evidence>
<dbReference type="CDD" id="cd00082">
    <property type="entry name" value="HisKA"/>
    <property type="match status" value="1"/>
</dbReference>
<dbReference type="CDD" id="cd16922">
    <property type="entry name" value="HATPase_EvgS-ArcB-TorS-like"/>
    <property type="match status" value="1"/>
</dbReference>
<dbReference type="HOGENOM" id="CLU_000445_114_15_3"/>